<reference evidence="8 9" key="1">
    <citation type="submission" date="2023-04" db="EMBL/GenBank/DDBJ databases">
        <title>Genomic of Lysinibacillus capsici TSBLM.</title>
        <authorList>
            <person name="Hu X.S."/>
            <person name="Yu C.H."/>
        </authorList>
    </citation>
    <scope>NUCLEOTIDE SEQUENCE [LARGE SCALE GENOMIC DNA]</scope>
    <source>
        <strain evidence="8 9">TSBLM</strain>
    </source>
</reference>
<dbReference type="EC" id="2.7.1.176" evidence="2"/>
<organism evidence="8 9">
    <name type="scientific">Lysinibacillus capsici</name>
    <dbReference type="NCBI Taxonomy" id="2115968"/>
    <lineage>
        <taxon>Bacteria</taxon>
        <taxon>Bacillati</taxon>
        <taxon>Bacillota</taxon>
        <taxon>Bacilli</taxon>
        <taxon>Bacillales</taxon>
        <taxon>Bacillaceae</taxon>
        <taxon>Lysinibacillus</taxon>
    </lineage>
</organism>
<dbReference type="Pfam" id="PF06414">
    <property type="entry name" value="Zeta_toxin"/>
    <property type="match status" value="1"/>
</dbReference>
<dbReference type="RefSeq" id="WP_004230941.1">
    <property type="nucleotide sequence ID" value="NZ_CP122283.1"/>
</dbReference>
<keyword evidence="4" id="KW-0067">ATP-binding</keyword>
<evidence type="ECO:0000256" key="6">
    <source>
        <dbReference type="ARBA" id="ARBA00048178"/>
    </source>
</evidence>
<comment type="similarity">
    <text evidence="1">Belongs to the zeta toxin family.</text>
</comment>
<protein>
    <recommendedName>
        <fullName evidence="5">UDP-N-acetylglucosamine kinase</fullName>
        <ecNumber evidence="2">2.7.1.176</ecNumber>
    </recommendedName>
    <alternativeName>
        <fullName evidence="5">UDP-N-acetylglucosamine kinase</fullName>
    </alternativeName>
</protein>
<dbReference type="Gene3D" id="3.40.50.300">
    <property type="entry name" value="P-loop containing nucleotide triphosphate hydrolases"/>
    <property type="match status" value="1"/>
</dbReference>
<name>A0ABY8KMM3_9BACI</name>
<dbReference type="InterPro" id="IPR010488">
    <property type="entry name" value="Zeta_toxin_domain"/>
</dbReference>
<evidence type="ECO:0000256" key="2">
    <source>
        <dbReference type="ARBA" id="ARBA00011963"/>
    </source>
</evidence>
<dbReference type="Proteomes" id="UP001244564">
    <property type="component" value="Chromosome"/>
</dbReference>
<evidence type="ECO:0000313" key="9">
    <source>
        <dbReference type="Proteomes" id="UP001244564"/>
    </source>
</evidence>
<evidence type="ECO:0000256" key="5">
    <source>
        <dbReference type="ARBA" id="ARBA00032897"/>
    </source>
</evidence>
<accession>A0ABY8KMM3</accession>
<evidence type="ECO:0000256" key="4">
    <source>
        <dbReference type="ARBA" id="ARBA00022840"/>
    </source>
</evidence>
<keyword evidence="3" id="KW-0547">Nucleotide-binding</keyword>
<comment type="catalytic activity">
    <reaction evidence="6">
        <text>UDP-N-acetyl-alpha-D-glucosamine + ATP = UDP-N-acetyl-alpha-D-glucosamine 3'-phosphate + ADP + H(+)</text>
        <dbReference type="Rhea" id="RHEA:32671"/>
        <dbReference type="ChEBI" id="CHEBI:15378"/>
        <dbReference type="ChEBI" id="CHEBI:30616"/>
        <dbReference type="ChEBI" id="CHEBI:57705"/>
        <dbReference type="ChEBI" id="CHEBI:64353"/>
        <dbReference type="ChEBI" id="CHEBI:456216"/>
        <dbReference type="EC" id="2.7.1.176"/>
    </reaction>
</comment>
<dbReference type="EMBL" id="CP122283">
    <property type="protein sequence ID" value="WGF39046.1"/>
    <property type="molecule type" value="Genomic_DNA"/>
</dbReference>
<sequence>MNKFDLAYFSEDEFQERLQFTIDRLSKKKKPFQKPVAYLLGGQAGAGKTTLHAIIKDKLNNDVITIDNDTFKQMHPNFDLLVEKYGKDYVAHVTPFSNKMTEALIEHFSSQGFNLTIEGTLRTIETPMQTATSLKEKGYEVNLYAMAVSKDLSYLGTIERYESMYLIDPQTARSTDKVIHDTIVSNLPDNLDMLFNSGYFAEISLFTREGTKVYSSVDTPSISPKQIIYEALNQEIPKDVLINKIDHIIQLTKHNNHQVPDLLHWRKELIRQPISPFQDDEKKQDKVFNKVNKNKVFER</sequence>
<dbReference type="SUPFAM" id="SSF52540">
    <property type="entry name" value="P-loop containing nucleoside triphosphate hydrolases"/>
    <property type="match status" value="1"/>
</dbReference>
<evidence type="ECO:0000256" key="1">
    <source>
        <dbReference type="ARBA" id="ARBA00009104"/>
    </source>
</evidence>
<keyword evidence="9" id="KW-1185">Reference proteome</keyword>
<evidence type="ECO:0000313" key="8">
    <source>
        <dbReference type="EMBL" id="WGF39046.1"/>
    </source>
</evidence>
<dbReference type="InterPro" id="IPR027417">
    <property type="entry name" value="P-loop_NTPase"/>
</dbReference>
<feature type="domain" description="Zeta toxin" evidence="7">
    <location>
        <begin position="24"/>
        <end position="216"/>
    </location>
</feature>
<evidence type="ECO:0000256" key="3">
    <source>
        <dbReference type="ARBA" id="ARBA00022741"/>
    </source>
</evidence>
<evidence type="ECO:0000259" key="7">
    <source>
        <dbReference type="Pfam" id="PF06414"/>
    </source>
</evidence>
<proteinExistence type="inferred from homology"/>
<gene>
    <name evidence="8" type="ORF">QBO96_01945</name>
</gene>